<keyword evidence="2" id="KW-0614">Plasmid</keyword>
<accession>A0A2H1P2N3</accession>
<dbReference type="RefSeq" id="WP_258409988.1">
    <property type="nucleotide sequence ID" value="NZ_LT907984.1"/>
</dbReference>
<evidence type="ECO:0000256" key="1">
    <source>
        <dbReference type="SAM" id="MobiDB-lite"/>
    </source>
</evidence>
<sequence>MIIAEENNEVKKRNKKDDPKSNDKENIFDHNDQTADYKKAD</sequence>
<proteinExistence type="predicted"/>
<protein>
    <submittedName>
        <fullName evidence="2">Uncharacterized protein</fullName>
    </submittedName>
</protein>
<organism evidence="2">
    <name type="scientific">Latilactobacillus sakei subsp. sakei (strain 23K)</name>
    <name type="common">Lactobacillus sakei subsp. sakei</name>
    <dbReference type="NCBI Taxonomy" id="314315"/>
    <lineage>
        <taxon>Bacteria</taxon>
        <taxon>Bacillati</taxon>
        <taxon>Bacillota</taxon>
        <taxon>Bacilli</taxon>
        <taxon>Lactobacillales</taxon>
        <taxon>Lactobacillaceae</taxon>
        <taxon>Latilactobacillus</taxon>
    </lineage>
</organism>
<feature type="region of interest" description="Disordered" evidence="1">
    <location>
        <begin position="1"/>
        <end position="41"/>
    </location>
</feature>
<geneLocation type="plasmid" evidence="2">
    <name>pJ23A1</name>
</geneLocation>
<reference evidence="2" key="1">
    <citation type="submission" date="2017-09" db="EMBL/GenBank/DDBJ databases">
        <authorList>
            <person name="Ehlers B."/>
            <person name="Leendertz F.H."/>
        </authorList>
    </citation>
    <scope>NUCLEOTIDE SEQUENCE</scope>
    <source>
        <strain evidence="2">23K</strain>
    </source>
</reference>
<feature type="compositionally biased region" description="Basic and acidic residues" evidence="1">
    <location>
        <begin position="8"/>
        <end position="41"/>
    </location>
</feature>
<gene>
    <name evidence="2" type="ORF">LSAJ23K_A100270</name>
</gene>
<dbReference type="EMBL" id="LT907984">
    <property type="protein sequence ID" value="SOE45325.1"/>
    <property type="molecule type" value="Genomic_DNA"/>
</dbReference>
<evidence type="ECO:0000313" key="2">
    <source>
        <dbReference type="EMBL" id="SOE45325.1"/>
    </source>
</evidence>
<dbReference type="AlphaFoldDB" id="A0A2H1P2N3"/>
<name>A0A2H1P2N3_LATSS</name>